<evidence type="ECO:0000313" key="2">
    <source>
        <dbReference type="Proteomes" id="UP000240542"/>
    </source>
</evidence>
<dbReference type="Proteomes" id="UP000240542">
    <property type="component" value="Unassembled WGS sequence"/>
</dbReference>
<dbReference type="AlphaFoldDB" id="A0A2P8DQG2"/>
<organism evidence="1 2">
    <name type="scientific">Murinocardiopsis flavida</name>
    <dbReference type="NCBI Taxonomy" id="645275"/>
    <lineage>
        <taxon>Bacteria</taxon>
        <taxon>Bacillati</taxon>
        <taxon>Actinomycetota</taxon>
        <taxon>Actinomycetes</taxon>
        <taxon>Streptosporangiales</taxon>
        <taxon>Nocardiopsidaceae</taxon>
        <taxon>Murinocardiopsis</taxon>
    </lineage>
</organism>
<keyword evidence="2" id="KW-1185">Reference proteome</keyword>
<accession>A0A2P8DQG2</accession>
<dbReference type="EMBL" id="PYGA01000003">
    <property type="protein sequence ID" value="PSK99438.1"/>
    <property type="molecule type" value="Genomic_DNA"/>
</dbReference>
<gene>
    <name evidence="1" type="ORF">CLV63_103163</name>
</gene>
<name>A0A2P8DQG2_9ACTN</name>
<protein>
    <submittedName>
        <fullName evidence="1">Uncharacterized protein</fullName>
    </submittedName>
</protein>
<dbReference type="OrthoDB" id="3524093at2"/>
<evidence type="ECO:0000313" key="1">
    <source>
        <dbReference type="EMBL" id="PSK99438.1"/>
    </source>
</evidence>
<proteinExistence type="predicted"/>
<dbReference type="RefSeq" id="WP_106581849.1">
    <property type="nucleotide sequence ID" value="NZ_PYGA01000003.1"/>
</dbReference>
<sequence>MPDLAELSSAPLVAWGSAWLAGLAGLDDAVDAVERRTGPHVIAGDCDAPLFEAGAPLRTTLARLRTSGLRAMHLSLPVPGDPLGLIGSAELNSAAIEAREAVLLTLADHQIGLVPSEDRRGSSYVGVAWTPYPAADTAPQPVRLAEAEHRLNRAITESTAVFGRVDDVAAWGPEVGRALADLRDPGSAPTDGLAPGYPQRAHRLAALADRLAVVVRLAGRDDGRGLSATQMAARGEALRSLDAAVRRARVAAYNAVHA</sequence>
<comment type="caution">
    <text evidence="1">The sequence shown here is derived from an EMBL/GenBank/DDBJ whole genome shotgun (WGS) entry which is preliminary data.</text>
</comment>
<reference evidence="1 2" key="1">
    <citation type="submission" date="2018-03" db="EMBL/GenBank/DDBJ databases">
        <title>Genomic Encyclopedia of Archaeal and Bacterial Type Strains, Phase II (KMG-II): from individual species to whole genera.</title>
        <authorList>
            <person name="Goeker M."/>
        </authorList>
    </citation>
    <scope>NUCLEOTIDE SEQUENCE [LARGE SCALE GENOMIC DNA]</scope>
    <source>
        <strain evidence="1 2">DSM 45312</strain>
    </source>
</reference>